<feature type="transmembrane region" description="Helical" evidence="2">
    <location>
        <begin position="155"/>
        <end position="175"/>
    </location>
</feature>
<dbReference type="CDD" id="cd00060">
    <property type="entry name" value="FHA"/>
    <property type="match status" value="1"/>
</dbReference>
<name>A0ABV1RI10_9ALTE</name>
<evidence type="ECO:0000313" key="4">
    <source>
        <dbReference type="EMBL" id="MER2492583.1"/>
    </source>
</evidence>
<feature type="compositionally biased region" description="Basic and acidic residues" evidence="1">
    <location>
        <begin position="316"/>
        <end position="329"/>
    </location>
</feature>
<dbReference type="Pfam" id="PF00498">
    <property type="entry name" value="FHA"/>
    <property type="match status" value="1"/>
</dbReference>
<feature type="transmembrane region" description="Helical" evidence="2">
    <location>
        <begin position="125"/>
        <end position="143"/>
    </location>
</feature>
<sequence>MELIIQQLNSSGKVIAQHKISKQKITLGRAYSNDIIIDDPHICPHHAQLEIEDNGQICLVDCNSINGIFNQNKKQLAAVTNLNSGDSIYLAKLKFRILRVDHPVAATVALTQSEKTAEFISKKSVVLLLSVLILGLFILGEFLKSLTEFSAKSLYTPIISFIIVLLIWPLFWSLLSRFFKHEVRFWAHLSCLLISLLVFKLILFVGTIVSYNFGTQTALIFQATLSYLVTFICLKFSLYLFNQRKNKRQVKLSFIFTSAIFALLAVGVYVKKAEFSALPKYSGLILPPALLWHQGIEKDDFIKSAQQVFQDAQQESVKETDKSTEHGDALEEALQDETVSSQ</sequence>
<dbReference type="Proteomes" id="UP001467690">
    <property type="component" value="Unassembled WGS sequence"/>
</dbReference>
<evidence type="ECO:0000256" key="2">
    <source>
        <dbReference type="SAM" id="Phobius"/>
    </source>
</evidence>
<feature type="transmembrane region" description="Helical" evidence="2">
    <location>
        <begin position="187"/>
        <end position="213"/>
    </location>
</feature>
<keyword evidence="2" id="KW-0472">Membrane</keyword>
<evidence type="ECO:0000313" key="5">
    <source>
        <dbReference type="Proteomes" id="UP001467690"/>
    </source>
</evidence>
<evidence type="ECO:0000256" key="1">
    <source>
        <dbReference type="SAM" id="MobiDB-lite"/>
    </source>
</evidence>
<proteinExistence type="predicted"/>
<reference evidence="4 5" key="1">
    <citation type="submission" date="2024-06" db="EMBL/GenBank/DDBJ databases">
        <authorList>
            <person name="Chen R.Y."/>
        </authorList>
    </citation>
    <scope>NUCLEOTIDE SEQUENCE [LARGE SCALE GENOMIC DNA]</scope>
    <source>
        <strain evidence="4 5">D2</strain>
    </source>
</reference>
<dbReference type="SMART" id="SM00240">
    <property type="entry name" value="FHA"/>
    <property type="match status" value="1"/>
</dbReference>
<keyword evidence="5" id="KW-1185">Reference proteome</keyword>
<dbReference type="EMBL" id="JBELOE010000216">
    <property type="protein sequence ID" value="MER2492583.1"/>
    <property type="molecule type" value="Genomic_DNA"/>
</dbReference>
<feature type="transmembrane region" description="Helical" evidence="2">
    <location>
        <begin position="252"/>
        <end position="270"/>
    </location>
</feature>
<feature type="transmembrane region" description="Helical" evidence="2">
    <location>
        <begin position="219"/>
        <end position="240"/>
    </location>
</feature>
<accession>A0ABV1RI10</accession>
<dbReference type="Gene3D" id="2.60.200.20">
    <property type="match status" value="1"/>
</dbReference>
<feature type="domain" description="FHA" evidence="3">
    <location>
        <begin position="25"/>
        <end position="75"/>
    </location>
</feature>
<dbReference type="InterPro" id="IPR000253">
    <property type="entry name" value="FHA_dom"/>
</dbReference>
<organism evidence="4 5">
    <name type="scientific">Catenovulum sediminis</name>
    <dbReference type="NCBI Taxonomy" id="1740262"/>
    <lineage>
        <taxon>Bacteria</taxon>
        <taxon>Pseudomonadati</taxon>
        <taxon>Pseudomonadota</taxon>
        <taxon>Gammaproteobacteria</taxon>
        <taxon>Alteromonadales</taxon>
        <taxon>Alteromonadaceae</taxon>
        <taxon>Catenovulum</taxon>
    </lineage>
</organism>
<comment type="caution">
    <text evidence="4">The sequence shown here is derived from an EMBL/GenBank/DDBJ whole genome shotgun (WGS) entry which is preliminary data.</text>
</comment>
<dbReference type="RefSeq" id="WP_350402059.1">
    <property type="nucleotide sequence ID" value="NZ_JBELOE010000216.1"/>
</dbReference>
<evidence type="ECO:0000259" key="3">
    <source>
        <dbReference type="PROSITE" id="PS50006"/>
    </source>
</evidence>
<protein>
    <submittedName>
        <fullName evidence="4">FHA domain-containing protein</fullName>
    </submittedName>
</protein>
<dbReference type="SUPFAM" id="SSF49879">
    <property type="entry name" value="SMAD/FHA domain"/>
    <property type="match status" value="1"/>
</dbReference>
<dbReference type="PROSITE" id="PS50006">
    <property type="entry name" value="FHA_DOMAIN"/>
    <property type="match status" value="1"/>
</dbReference>
<dbReference type="InterPro" id="IPR008984">
    <property type="entry name" value="SMAD_FHA_dom_sf"/>
</dbReference>
<gene>
    <name evidence="4" type="ORF">ABS311_11925</name>
</gene>
<keyword evidence="2" id="KW-1133">Transmembrane helix</keyword>
<feature type="region of interest" description="Disordered" evidence="1">
    <location>
        <begin position="312"/>
        <end position="342"/>
    </location>
</feature>
<keyword evidence="2" id="KW-0812">Transmembrane</keyword>